<proteinExistence type="predicted"/>
<evidence type="ECO:0000313" key="3">
    <source>
        <dbReference type="Proteomes" id="UP000283095"/>
    </source>
</evidence>
<organism evidence="2 3">
    <name type="scientific">Peribacillus asahii</name>
    <dbReference type="NCBI Taxonomy" id="228899"/>
    <lineage>
        <taxon>Bacteria</taxon>
        <taxon>Bacillati</taxon>
        <taxon>Bacillota</taxon>
        <taxon>Bacilli</taxon>
        <taxon>Bacillales</taxon>
        <taxon>Bacillaceae</taxon>
        <taxon>Peribacillus</taxon>
    </lineage>
</organism>
<sequence length="140" mass="16351">MLKKGWLRRSRFLIVLTGSLVFYSFLEGVRNEVRKMKIMNVVWVLLIVIGMLSGCSEGPPIDHFEEKIVEATVVKKEHVRDDASEWELTLRYKNNVIVYGYDHSDYYNQIKEGDKVPVTLRKGYTKENKLEVETIEPVNE</sequence>
<accession>A0A3Q9RKT5</accession>
<name>A0A3Q9RKT5_9BACI</name>
<dbReference type="EMBL" id="CP026095">
    <property type="protein sequence ID" value="AZV41542.1"/>
    <property type="molecule type" value="Genomic_DNA"/>
</dbReference>
<keyword evidence="1" id="KW-0812">Transmembrane</keyword>
<reference evidence="2 3" key="1">
    <citation type="submission" date="2018-01" db="EMBL/GenBank/DDBJ databases">
        <title>Bacillus asahii Genome sequencing and assembly.</title>
        <authorList>
            <person name="Jiang H."/>
            <person name="Feng Y."/>
            <person name="Zhao F."/>
            <person name="Lin X."/>
        </authorList>
    </citation>
    <scope>NUCLEOTIDE SEQUENCE [LARGE SCALE GENOMIC DNA]</scope>
    <source>
        <strain evidence="2 3">OM18</strain>
    </source>
</reference>
<keyword evidence="1" id="KW-1133">Transmembrane helix</keyword>
<evidence type="ECO:0000313" key="2">
    <source>
        <dbReference type="EMBL" id="AZV41542.1"/>
    </source>
</evidence>
<feature type="transmembrane region" description="Helical" evidence="1">
    <location>
        <begin position="6"/>
        <end position="26"/>
    </location>
</feature>
<dbReference type="AlphaFoldDB" id="A0A3Q9RKT5"/>
<gene>
    <name evidence="2" type="ORF">BAOM_0931</name>
</gene>
<dbReference type="KEGG" id="pasa:BAOM_0931"/>
<dbReference type="Proteomes" id="UP000283095">
    <property type="component" value="Chromosome"/>
</dbReference>
<evidence type="ECO:0000256" key="1">
    <source>
        <dbReference type="SAM" id="Phobius"/>
    </source>
</evidence>
<protein>
    <recommendedName>
        <fullName evidence="4">DUF3221 domain-containing protein</fullName>
    </recommendedName>
</protein>
<evidence type="ECO:0008006" key="4">
    <source>
        <dbReference type="Google" id="ProtNLM"/>
    </source>
</evidence>
<keyword evidence="1" id="KW-0472">Membrane</keyword>